<sequence>MSQQFQFQTSRACSEGCGGCCVEVATNLAATSGLVALRDSKTGIVNTFTAAEWRDFIAGAKAGQFDI</sequence>
<reference evidence="2 3" key="1">
    <citation type="journal article" date="2011" name="Stand. Genomic Sci.">
        <title>Complete genome sequence of Thermomonospora curvata type strain (B9).</title>
        <authorList>
            <person name="Chertkov O."/>
            <person name="Sikorski J."/>
            <person name="Nolan M."/>
            <person name="Lapidus A."/>
            <person name="Lucas S."/>
            <person name="Del Rio T.G."/>
            <person name="Tice H."/>
            <person name="Cheng J.F."/>
            <person name="Goodwin L."/>
            <person name="Pitluck S."/>
            <person name="Liolios K."/>
            <person name="Ivanova N."/>
            <person name="Mavromatis K."/>
            <person name="Mikhailova N."/>
            <person name="Ovchinnikova G."/>
            <person name="Pati A."/>
            <person name="Chen A."/>
            <person name="Palaniappan K."/>
            <person name="Djao O.D."/>
            <person name="Land M."/>
            <person name="Hauser L."/>
            <person name="Chang Y.J."/>
            <person name="Jeffries C.D."/>
            <person name="Brettin T."/>
            <person name="Han C."/>
            <person name="Detter J.C."/>
            <person name="Rohde M."/>
            <person name="Goker M."/>
            <person name="Woyke T."/>
            <person name="Bristow J."/>
            <person name="Eisen J.A."/>
            <person name="Markowitz V."/>
            <person name="Hugenholtz P."/>
            <person name="Klenk H.P."/>
            <person name="Kyrpides N.C."/>
        </authorList>
    </citation>
    <scope>NUCLEOTIDE SEQUENCE [LARGE SCALE GENOMIC DNA]</scope>
    <source>
        <strain evidence="3">ATCC 19995 / DSM 43183 / JCM 3096 / KCTC 9072 / NBRC 15933 / NCIMB 10081 / Henssen B9</strain>
    </source>
</reference>
<accession>D1A2K3</accession>
<organism evidence="2 3">
    <name type="scientific">Thermomonospora curvata (strain ATCC 19995 / DSM 43183 / JCM 3096 / KCTC 9072 / NBRC 15933 / NCIMB 10081 / Henssen B9)</name>
    <dbReference type="NCBI Taxonomy" id="471852"/>
    <lineage>
        <taxon>Bacteria</taxon>
        <taxon>Bacillati</taxon>
        <taxon>Actinomycetota</taxon>
        <taxon>Actinomycetes</taxon>
        <taxon>Streptosporangiales</taxon>
        <taxon>Thermomonosporaceae</taxon>
        <taxon>Thermomonospora</taxon>
    </lineage>
</organism>
<dbReference type="Pfam" id="PF04149">
    <property type="entry name" value="DUF397"/>
    <property type="match status" value="1"/>
</dbReference>
<name>D1A2K3_THECD</name>
<evidence type="ECO:0000313" key="3">
    <source>
        <dbReference type="Proteomes" id="UP000001918"/>
    </source>
</evidence>
<dbReference type="EMBL" id="CP001738">
    <property type="protein sequence ID" value="ACY96023.1"/>
    <property type="molecule type" value="Genomic_DNA"/>
</dbReference>
<dbReference type="RefSeq" id="WP_012850807.1">
    <property type="nucleotide sequence ID" value="NC_013510.1"/>
</dbReference>
<dbReference type="STRING" id="471852.Tcur_0425"/>
<dbReference type="KEGG" id="tcu:Tcur_0425"/>
<evidence type="ECO:0000259" key="1">
    <source>
        <dbReference type="Pfam" id="PF04149"/>
    </source>
</evidence>
<proteinExistence type="predicted"/>
<dbReference type="InterPro" id="IPR007278">
    <property type="entry name" value="DUF397"/>
</dbReference>
<dbReference type="OrthoDB" id="3483778at2"/>
<dbReference type="Proteomes" id="UP000001918">
    <property type="component" value="Chromosome"/>
</dbReference>
<protein>
    <recommendedName>
        <fullName evidence="1">DUF397 domain-containing protein</fullName>
    </recommendedName>
</protein>
<keyword evidence="3" id="KW-1185">Reference proteome</keyword>
<dbReference type="AlphaFoldDB" id="D1A2K3"/>
<dbReference type="HOGENOM" id="CLU_131550_1_3_11"/>
<feature type="domain" description="DUF397" evidence="1">
    <location>
        <begin position="7"/>
        <end position="61"/>
    </location>
</feature>
<gene>
    <name evidence="2" type="ordered locus">Tcur_0425</name>
</gene>
<evidence type="ECO:0000313" key="2">
    <source>
        <dbReference type="EMBL" id="ACY96023.1"/>
    </source>
</evidence>